<keyword evidence="1" id="KW-0812">Transmembrane</keyword>
<evidence type="ECO:0000313" key="2">
    <source>
        <dbReference type="EMBL" id="RZM17377.1"/>
    </source>
</evidence>
<reference evidence="2 3" key="1">
    <citation type="submission" date="2019-01" db="EMBL/GenBank/DDBJ databases">
        <title>Colonization of the human gut by bovine bacteria present in Parmesan cheese.</title>
        <authorList>
            <person name="Lugli G.A."/>
            <person name="Milani C."/>
        </authorList>
    </citation>
    <scope>NUCLEOTIDE SEQUENCE [LARGE SCALE GENOMIC DNA]</scope>
    <source>
        <strain evidence="2 3">LDELB18P1</strain>
    </source>
</reference>
<evidence type="ECO:0000256" key="1">
    <source>
        <dbReference type="SAM" id="Phobius"/>
    </source>
</evidence>
<gene>
    <name evidence="2" type="ORF">LDELB18P1_0203</name>
</gene>
<name>A0A4Q7DXN1_9LACO</name>
<dbReference type="AlphaFoldDB" id="A0A4Q7DXN1"/>
<dbReference type="EMBL" id="SETJ01000010">
    <property type="protein sequence ID" value="RZM17377.1"/>
    <property type="molecule type" value="Genomic_DNA"/>
</dbReference>
<proteinExistence type="predicted"/>
<protein>
    <submittedName>
        <fullName evidence="2">Uncharacterized protein</fullName>
    </submittedName>
</protein>
<accession>A0A4Q7DXN1</accession>
<dbReference type="Proteomes" id="UP000292818">
    <property type="component" value="Unassembled WGS sequence"/>
</dbReference>
<feature type="transmembrane region" description="Helical" evidence="1">
    <location>
        <begin position="12"/>
        <end position="30"/>
    </location>
</feature>
<comment type="caution">
    <text evidence="2">The sequence shown here is derived from an EMBL/GenBank/DDBJ whole genome shotgun (WGS) entry which is preliminary data.</text>
</comment>
<sequence>MAHKQRVAYLDYLRLVAILGVITIHVATSLNF</sequence>
<keyword evidence="1" id="KW-1133">Transmembrane helix</keyword>
<keyword evidence="1" id="KW-0472">Membrane</keyword>
<organism evidence="2 3">
    <name type="scientific">Lactobacillus delbrueckii</name>
    <dbReference type="NCBI Taxonomy" id="1584"/>
    <lineage>
        <taxon>Bacteria</taxon>
        <taxon>Bacillati</taxon>
        <taxon>Bacillota</taxon>
        <taxon>Bacilli</taxon>
        <taxon>Lactobacillales</taxon>
        <taxon>Lactobacillaceae</taxon>
        <taxon>Lactobacillus</taxon>
    </lineage>
</organism>
<evidence type="ECO:0000313" key="3">
    <source>
        <dbReference type="Proteomes" id="UP000292818"/>
    </source>
</evidence>